<dbReference type="AlphaFoldDB" id="A0A1M4DX40"/>
<proteinExistence type="predicted"/>
<reference evidence="1" key="1">
    <citation type="submission" date="2016-04" db="EMBL/GenBank/DDBJ databases">
        <authorList>
            <person name="Evans L.H."/>
            <person name="Alamgir A."/>
            <person name="Owens N."/>
            <person name="Weber N.D."/>
            <person name="Virtaneva K."/>
            <person name="Barbian K."/>
            <person name="Babar A."/>
            <person name="Rosenke K."/>
        </authorList>
    </citation>
    <scope>NUCLEOTIDE SEQUENCE</scope>
    <source>
        <strain evidence="1">Nono1</strain>
    </source>
</reference>
<gene>
    <name evidence="1" type="ORF">BN4615_P663</name>
</gene>
<sequence>MEIVREARERLRVRAAEIRRYGRDPDELYVKLYERGFAGRLDQVIRELADSSL</sequence>
<accession>A0A1M4DX40</accession>
<organism evidence="1">
    <name type="scientific">Nonomuraea gerenzanensis</name>
    <dbReference type="NCBI Taxonomy" id="93944"/>
    <lineage>
        <taxon>Bacteria</taxon>
        <taxon>Bacillati</taxon>
        <taxon>Actinomycetota</taxon>
        <taxon>Actinomycetes</taxon>
        <taxon>Streptosporangiales</taxon>
        <taxon>Streptosporangiaceae</taxon>
        <taxon>Nonomuraea</taxon>
    </lineage>
</organism>
<evidence type="ECO:0000313" key="1">
    <source>
        <dbReference type="EMBL" id="SBO91149.1"/>
    </source>
</evidence>
<name>A0A1M4DX40_9ACTN</name>
<dbReference type="EMBL" id="LT559118">
    <property type="protein sequence ID" value="SBO91149.1"/>
    <property type="molecule type" value="Genomic_DNA"/>
</dbReference>
<dbReference type="RefSeq" id="WP_225270548.1">
    <property type="nucleotide sequence ID" value="NZ_CP084058.1"/>
</dbReference>
<protein>
    <submittedName>
        <fullName evidence="1">Uncharacterized protein</fullName>
    </submittedName>
</protein>